<feature type="transmembrane region" description="Helical" evidence="1">
    <location>
        <begin position="74"/>
        <end position="99"/>
    </location>
</feature>
<dbReference type="AlphaFoldDB" id="A0A553IFY8"/>
<dbReference type="GeneID" id="41339271"/>
<evidence type="ECO:0000256" key="1">
    <source>
        <dbReference type="SAM" id="Phobius"/>
    </source>
</evidence>
<accession>A0A553IFY8</accession>
<feature type="transmembrane region" description="Helical" evidence="1">
    <location>
        <begin position="40"/>
        <end position="62"/>
    </location>
</feature>
<evidence type="ECO:0000313" key="3">
    <source>
        <dbReference type="EMBL" id="TRX99115.1"/>
    </source>
</evidence>
<dbReference type="Pfam" id="PF09851">
    <property type="entry name" value="SHOCT"/>
    <property type="match status" value="1"/>
</dbReference>
<dbReference type="RefSeq" id="WP_012243069.1">
    <property type="nucleotide sequence ID" value="NZ_JACAOE010000003.1"/>
</dbReference>
<reference evidence="3 4" key="1">
    <citation type="submission" date="2019-07" db="EMBL/GenBank/DDBJ databases">
        <title>Genome sequence of Acholeplasma laidlawii strain with increased resistance to erythromycin.</title>
        <authorList>
            <person name="Medvedeva E.S."/>
            <person name="Baranova N.B."/>
            <person name="Siniagina M.N."/>
            <person name="Mouzykantov A."/>
            <person name="Chernova O.A."/>
            <person name="Chernov V.M."/>
        </authorList>
    </citation>
    <scope>NUCLEOTIDE SEQUENCE [LARGE SCALE GENOMIC DNA]</scope>
    <source>
        <strain evidence="3 4">PG8REry</strain>
    </source>
</reference>
<proteinExistence type="predicted"/>
<feature type="transmembrane region" description="Helical" evidence="1">
    <location>
        <begin position="12"/>
        <end position="34"/>
    </location>
</feature>
<feature type="domain" description="SHOCT" evidence="2">
    <location>
        <begin position="115"/>
        <end position="140"/>
    </location>
</feature>
<comment type="caution">
    <text evidence="3">The sequence shown here is derived from an EMBL/GenBank/DDBJ whole genome shotgun (WGS) entry which is preliminary data.</text>
</comment>
<keyword evidence="1" id="KW-1133">Transmembrane helix</keyword>
<gene>
    <name evidence="3" type="ORF">FNV44_07060</name>
</gene>
<dbReference type="EMBL" id="VKID01000003">
    <property type="protein sequence ID" value="TRX99115.1"/>
    <property type="molecule type" value="Genomic_DNA"/>
</dbReference>
<evidence type="ECO:0000259" key="2">
    <source>
        <dbReference type="Pfam" id="PF09851"/>
    </source>
</evidence>
<sequence>MNKTLLTISQVFVAIAAAVIGIYALIFMFVLGQIESDVTFNIVGLVMFIIVGFNIFVFIRIGQAKDNPYMKTEIIIYSIILLLTSNILGGVFALLGVLLEDNGQTQSESSSLEKRLKDLDNLFDKGLITLDEYHERRKKIIESV</sequence>
<name>A0A553IFY8_ACHLA</name>
<dbReference type="InterPro" id="IPR018649">
    <property type="entry name" value="SHOCT"/>
</dbReference>
<organism evidence="3 4">
    <name type="scientific">Acholeplasma laidlawii</name>
    <dbReference type="NCBI Taxonomy" id="2148"/>
    <lineage>
        <taxon>Bacteria</taxon>
        <taxon>Bacillati</taxon>
        <taxon>Mycoplasmatota</taxon>
        <taxon>Mollicutes</taxon>
        <taxon>Acholeplasmatales</taxon>
        <taxon>Acholeplasmataceae</taxon>
        <taxon>Acholeplasma</taxon>
    </lineage>
</organism>
<evidence type="ECO:0000313" key="4">
    <source>
        <dbReference type="Proteomes" id="UP000315938"/>
    </source>
</evidence>
<dbReference type="Proteomes" id="UP000315938">
    <property type="component" value="Unassembled WGS sequence"/>
</dbReference>
<keyword evidence="1" id="KW-0472">Membrane</keyword>
<protein>
    <submittedName>
        <fullName evidence="3">SHOCT domain-containing protein</fullName>
    </submittedName>
</protein>
<keyword evidence="1" id="KW-0812">Transmembrane</keyword>